<accession>A0ABQ3CV58</accession>
<reference evidence="3" key="1">
    <citation type="journal article" date="2019" name="Int. J. Syst. Evol. Microbiol.">
        <title>The Global Catalogue of Microorganisms (GCM) 10K type strain sequencing project: providing services to taxonomists for standard genome sequencing and annotation.</title>
        <authorList>
            <consortium name="The Broad Institute Genomics Platform"/>
            <consortium name="The Broad Institute Genome Sequencing Center for Infectious Disease"/>
            <person name="Wu L."/>
            <person name="Ma J."/>
        </authorList>
    </citation>
    <scope>NUCLEOTIDE SEQUENCE [LARGE SCALE GENOMIC DNA]</scope>
    <source>
        <strain evidence="3">KCTC 32465</strain>
    </source>
</reference>
<organism evidence="2 3">
    <name type="scientific">Paramylibacter ulvae</name>
    <dbReference type="NCBI Taxonomy" id="1651968"/>
    <lineage>
        <taxon>Bacteria</taxon>
        <taxon>Pseudomonadati</taxon>
        <taxon>Pseudomonadota</taxon>
        <taxon>Alphaproteobacteria</taxon>
        <taxon>Rhodobacterales</taxon>
        <taxon>Paracoccaceae</taxon>
        <taxon>Paramylibacter</taxon>
    </lineage>
</organism>
<evidence type="ECO:0000259" key="1">
    <source>
        <dbReference type="Pfam" id="PF01370"/>
    </source>
</evidence>
<keyword evidence="3" id="KW-1185">Reference proteome</keyword>
<dbReference type="Gene3D" id="3.40.50.720">
    <property type="entry name" value="NAD(P)-binding Rossmann-like Domain"/>
    <property type="match status" value="1"/>
</dbReference>
<dbReference type="EMBL" id="BMZF01000001">
    <property type="protein sequence ID" value="GHA45422.1"/>
    <property type="molecule type" value="Genomic_DNA"/>
</dbReference>
<protein>
    <recommendedName>
        <fullName evidence="1">NAD-dependent epimerase/dehydratase domain-containing protein</fullName>
    </recommendedName>
</protein>
<sequence>MTSILVTGGAGMVGLALADALQSHDIVMTDLVRGNIPKQVNFQRMDVTGGDPDAVIASLRPDVVVHLASIVTPPRGMSRNHAYAVDVTGTRNILDACVKYGVKRLVVTSSGAAYGYHPDNPIPLTEDAPCRGNPEFPYADHKRQVEEMLAIARQQHPTLEQVVLRIGTVLGVGTDNQITSLFQRKRLLAIQASDSPFVFIWTRDLAKIVQRAATDGPSGIYNVAGDGWMSIDDLAAALDKPILRLPAWALKAALAVAKPLGLSQYGPEQVRFLQYRPVLDNNRLKSVFGYTPELTSAEVFDLWRTEVDR</sequence>
<dbReference type="InterPro" id="IPR050177">
    <property type="entry name" value="Lipid_A_modif_metabolic_enz"/>
</dbReference>
<evidence type="ECO:0000313" key="3">
    <source>
        <dbReference type="Proteomes" id="UP000634455"/>
    </source>
</evidence>
<proteinExistence type="predicted"/>
<dbReference type="InterPro" id="IPR001509">
    <property type="entry name" value="Epimerase_deHydtase"/>
</dbReference>
<gene>
    <name evidence="2" type="ORF">GCM10008927_07990</name>
</gene>
<dbReference type="PANTHER" id="PTHR43245">
    <property type="entry name" value="BIFUNCTIONAL POLYMYXIN RESISTANCE PROTEIN ARNA"/>
    <property type="match status" value="1"/>
</dbReference>
<feature type="domain" description="NAD-dependent epimerase/dehydratase" evidence="1">
    <location>
        <begin position="4"/>
        <end position="224"/>
    </location>
</feature>
<dbReference type="Proteomes" id="UP000634455">
    <property type="component" value="Unassembled WGS sequence"/>
</dbReference>
<dbReference type="RefSeq" id="WP_189639248.1">
    <property type="nucleotide sequence ID" value="NZ_BMZF01000001.1"/>
</dbReference>
<dbReference type="Pfam" id="PF01370">
    <property type="entry name" value="Epimerase"/>
    <property type="match status" value="1"/>
</dbReference>
<comment type="caution">
    <text evidence="2">The sequence shown here is derived from an EMBL/GenBank/DDBJ whole genome shotgun (WGS) entry which is preliminary data.</text>
</comment>
<evidence type="ECO:0000313" key="2">
    <source>
        <dbReference type="EMBL" id="GHA45422.1"/>
    </source>
</evidence>
<dbReference type="CDD" id="cd05240">
    <property type="entry name" value="UDP_G4E_3_SDR_e"/>
    <property type="match status" value="1"/>
</dbReference>
<name>A0ABQ3CV58_9RHOB</name>
<dbReference type="SUPFAM" id="SSF51735">
    <property type="entry name" value="NAD(P)-binding Rossmann-fold domains"/>
    <property type="match status" value="1"/>
</dbReference>
<dbReference type="InterPro" id="IPR036291">
    <property type="entry name" value="NAD(P)-bd_dom_sf"/>
</dbReference>